<comment type="caution">
    <text evidence="2">The sequence shown here is derived from an EMBL/GenBank/DDBJ whole genome shotgun (WGS) entry which is preliminary data.</text>
</comment>
<keyword evidence="1" id="KW-0732">Signal</keyword>
<dbReference type="Proteomes" id="UP000197596">
    <property type="component" value="Unassembled WGS sequence"/>
</dbReference>
<evidence type="ECO:0000256" key="1">
    <source>
        <dbReference type="SAM" id="SignalP"/>
    </source>
</evidence>
<reference evidence="2 3" key="1">
    <citation type="submission" date="2017-06" db="EMBL/GenBank/DDBJ databases">
        <title>Herbaspirillum phytohormonus sp. nov., isolated from the root nodule of Robinia pseudoacacia in lead-zinc mine.</title>
        <authorList>
            <person name="Fan M."/>
            <person name="Lin Y."/>
        </authorList>
    </citation>
    <scope>NUCLEOTIDE SEQUENCE [LARGE SCALE GENOMIC DNA]</scope>
    <source>
        <strain evidence="2 3">HZ10</strain>
    </source>
</reference>
<dbReference type="EMBL" id="NJGU01000010">
    <property type="protein sequence ID" value="OWY27594.1"/>
    <property type="molecule type" value="Genomic_DNA"/>
</dbReference>
<organism evidence="2 3">
    <name type="scientific">Herbaspirillum robiniae</name>
    <dbReference type="NCBI Taxonomy" id="2014887"/>
    <lineage>
        <taxon>Bacteria</taxon>
        <taxon>Pseudomonadati</taxon>
        <taxon>Pseudomonadota</taxon>
        <taxon>Betaproteobacteria</taxon>
        <taxon>Burkholderiales</taxon>
        <taxon>Oxalobacteraceae</taxon>
        <taxon>Herbaspirillum</taxon>
    </lineage>
</organism>
<sequence length="175" mass="18631">MPRLSCLSPHFSVSATAIGLAAMLCVFATPAAMAQAACESDNPVISAMQQKWNTPAPAGAEATDGFGPVQAALLPIAQAQAQFGPLSFKSKKQMQYALQLRWHVSEEGDYWLAADSGAWIDVVDGGRELEPLTFNHGLRCAGIHKALKFHLRAGDYLLRVASDETPGVKIAAGRP</sequence>
<accession>A0A246WMR4</accession>
<name>A0A246WMR4_9BURK</name>
<feature type="chain" id="PRO_5012399764" evidence="1">
    <location>
        <begin position="35"/>
        <end position="175"/>
    </location>
</feature>
<evidence type="ECO:0000313" key="2">
    <source>
        <dbReference type="EMBL" id="OWY27594.1"/>
    </source>
</evidence>
<evidence type="ECO:0000313" key="3">
    <source>
        <dbReference type="Proteomes" id="UP000197596"/>
    </source>
</evidence>
<feature type="signal peptide" evidence="1">
    <location>
        <begin position="1"/>
        <end position="34"/>
    </location>
</feature>
<dbReference type="RefSeq" id="WP_129587780.1">
    <property type="nucleotide sequence ID" value="NZ_NJGU01000010.1"/>
</dbReference>
<proteinExistence type="predicted"/>
<protein>
    <submittedName>
        <fullName evidence="2">Uncharacterized protein</fullName>
    </submittedName>
</protein>
<gene>
    <name evidence="2" type="ORF">CEJ42_18715</name>
</gene>
<dbReference type="AlphaFoldDB" id="A0A246WMR4"/>